<keyword evidence="2" id="KW-0813">Transport</keyword>
<dbReference type="InterPro" id="IPR017896">
    <property type="entry name" value="4Fe4S_Fe-S-bd"/>
</dbReference>
<keyword evidence="3" id="KW-0004">4Fe-4S</keyword>
<evidence type="ECO:0000256" key="6">
    <source>
        <dbReference type="ARBA" id="ARBA00023004"/>
    </source>
</evidence>
<dbReference type="GO" id="GO:0051539">
    <property type="term" value="F:4 iron, 4 sulfur cluster binding"/>
    <property type="evidence" value="ECO:0007669"/>
    <property type="project" value="UniProtKB-KW"/>
</dbReference>
<dbReference type="EMBL" id="PIUM01000010">
    <property type="protein sequence ID" value="PKU24558.1"/>
    <property type="molecule type" value="Genomic_DNA"/>
</dbReference>
<dbReference type="AlphaFoldDB" id="A0A2N3PVZ4"/>
<evidence type="ECO:0000256" key="5">
    <source>
        <dbReference type="ARBA" id="ARBA00022982"/>
    </source>
</evidence>
<evidence type="ECO:0000259" key="8">
    <source>
        <dbReference type="PROSITE" id="PS51379"/>
    </source>
</evidence>
<evidence type="ECO:0000256" key="7">
    <source>
        <dbReference type="ARBA" id="ARBA00023014"/>
    </source>
</evidence>
<reference evidence="10" key="1">
    <citation type="submission" date="2017-12" db="EMBL/GenBank/DDBJ databases">
        <title>Draft genome sequence of Telmatospirillum siberiense 26-4b1T, an acidotolerant peatland alphaproteobacterium potentially involved in sulfur cycling.</title>
        <authorList>
            <person name="Hausmann B."/>
            <person name="Pjevac P."/>
            <person name="Schreck K."/>
            <person name="Herbold C.W."/>
            <person name="Daims H."/>
            <person name="Wagner M."/>
            <person name="Pester M."/>
            <person name="Loy A."/>
        </authorList>
    </citation>
    <scope>NUCLEOTIDE SEQUENCE [LARGE SCALE GENOMIC DNA]</scope>
    <source>
        <strain evidence="10">26-4b1</strain>
    </source>
</reference>
<evidence type="ECO:0000313" key="10">
    <source>
        <dbReference type="Proteomes" id="UP000233293"/>
    </source>
</evidence>
<evidence type="ECO:0000313" key="9">
    <source>
        <dbReference type="EMBL" id="PKU24558.1"/>
    </source>
</evidence>
<dbReference type="InterPro" id="IPR017900">
    <property type="entry name" value="4Fe4S_Fe_S_CS"/>
</dbReference>
<dbReference type="Proteomes" id="UP000233293">
    <property type="component" value="Unassembled WGS sequence"/>
</dbReference>
<organism evidence="9 10">
    <name type="scientific">Telmatospirillum siberiense</name>
    <dbReference type="NCBI Taxonomy" id="382514"/>
    <lineage>
        <taxon>Bacteria</taxon>
        <taxon>Pseudomonadati</taxon>
        <taxon>Pseudomonadota</taxon>
        <taxon>Alphaproteobacteria</taxon>
        <taxon>Rhodospirillales</taxon>
        <taxon>Rhodospirillaceae</taxon>
        <taxon>Telmatospirillum</taxon>
    </lineage>
</organism>
<keyword evidence="10" id="KW-1185">Reference proteome</keyword>
<feature type="domain" description="4Fe-4S ferredoxin-type" evidence="8">
    <location>
        <begin position="1"/>
        <end position="30"/>
    </location>
</feature>
<comment type="cofactor">
    <cofactor evidence="1">
        <name>[4Fe-4S] cluster</name>
        <dbReference type="ChEBI" id="CHEBI:49883"/>
    </cofactor>
</comment>
<dbReference type="SUPFAM" id="SSF54862">
    <property type="entry name" value="4Fe-4S ferredoxins"/>
    <property type="match status" value="1"/>
</dbReference>
<dbReference type="RefSeq" id="WP_101250594.1">
    <property type="nucleotide sequence ID" value="NZ_PIUM01000010.1"/>
</dbReference>
<accession>A0A2N3PVZ4</accession>
<evidence type="ECO:0000256" key="3">
    <source>
        <dbReference type="ARBA" id="ARBA00022485"/>
    </source>
</evidence>
<keyword evidence="7" id="KW-0411">Iron-sulfur</keyword>
<dbReference type="PROSITE" id="PS00198">
    <property type="entry name" value="4FE4S_FER_1"/>
    <property type="match status" value="1"/>
</dbReference>
<dbReference type="PROSITE" id="PS51379">
    <property type="entry name" value="4FE4S_FER_2"/>
    <property type="match status" value="1"/>
</dbReference>
<sequence length="74" mass="7731">MPYKIVASQCTSCSACEAECPNTAIAEKAGIFVIDPAKCTECIGHYDSPQCAAVCPVDNTCVVDPALPRHSALT</sequence>
<dbReference type="Gene3D" id="3.30.70.20">
    <property type="match status" value="1"/>
</dbReference>
<dbReference type="GO" id="GO:0046872">
    <property type="term" value="F:metal ion binding"/>
    <property type="evidence" value="ECO:0007669"/>
    <property type="project" value="UniProtKB-KW"/>
</dbReference>
<evidence type="ECO:0000256" key="4">
    <source>
        <dbReference type="ARBA" id="ARBA00022723"/>
    </source>
</evidence>
<proteinExistence type="predicted"/>
<keyword evidence="5" id="KW-0249">Electron transport</keyword>
<evidence type="ECO:0000256" key="2">
    <source>
        <dbReference type="ARBA" id="ARBA00022448"/>
    </source>
</evidence>
<comment type="caution">
    <text evidence="9">The sequence shown here is derived from an EMBL/GenBank/DDBJ whole genome shotgun (WGS) entry which is preliminary data.</text>
</comment>
<dbReference type="Pfam" id="PF13237">
    <property type="entry name" value="Fer4_10"/>
    <property type="match status" value="1"/>
</dbReference>
<protein>
    <submittedName>
        <fullName evidence="9">Ferredoxin</fullName>
    </submittedName>
</protein>
<keyword evidence="6" id="KW-0408">Iron</keyword>
<evidence type="ECO:0000256" key="1">
    <source>
        <dbReference type="ARBA" id="ARBA00001966"/>
    </source>
</evidence>
<keyword evidence="4" id="KW-0479">Metal-binding</keyword>
<gene>
    <name evidence="9" type="ORF">CWS72_10690</name>
</gene>
<name>A0A2N3PVZ4_9PROT</name>
<dbReference type="OrthoDB" id="9800445at2"/>
<dbReference type="FunFam" id="3.30.70.20:FF:000045">
    <property type="entry name" value="Ferredoxin, 4Fe-4S"/>
    <property type="match status" value="1"/>
</dbReference>